<evidence type="ECO:0000256" key="1">
    <source>
        <dbReference type="ARBA" id="ARBA00012493"/>
    </source>
</evidence>
<dbReference type="InterPro" id="IPR043502">
    <property type="entry name" value="DNA/RNA_pol_sf"/>
</dbReference>
<evidence type="ECO:0000259" key="7">
    <source>
        <dbReference type="PROSITE" id="PS50878"/>
    </source>
</evidence>
<organism evidence="8 9">
    <name type="scientific">Caenorhabditis japonica</name>
    <dbReference type="NCBI Taxonomy" id="281687"/>
    <lineage>
        <taxon>Eukaryota</taxon>
        <taxon>Metazoa</taxon>
        <taxon>Ecdysozoa</taxon>
        <taxon>Nematoda</taxon>
        <taxon>Chromadorea</taxon>
        <taxon>Rhabditida</taxon>
        <taxon>Rhabditina</taxon>
        <taxon>Rhabditomorpha</taxon>
        <taxon>Rhabditoidea</taxon>
        <taxon>Rhabditidae</taxon>
        <taxon>Peloderinae</taxon>
        <taxon>Caenorhabditis</taxon>
    </lineage>
</organism>
<dbReference type="GO" id="GO:0008270">
    <property type="term" value="F:zinc ion binding"/>
    <property type="evidence" value="ECO:0007669"/>
    <property type="project" value="UniProtKB-KW"/>
</dbReference>
<evidence type="ECO:0000313" key="8">
    <source>
        <dbReference type="EnsemblMetazoa" id="CJA11030.1"/>
    </source>
</evidence>
<sequence length="1154" mass="132235">MDEFMETMDGVVEELVVDERRSGTKAAAATIGESTTGTAEDELLKEMDMVSLKVMRKSIKGFAKFVASATEVEQQTREKIVMMTKCSERQKELILAPVAKFGRELLERFEEMGGDEWPRSVLRVMREFGVESVEELREACGQAARFREQGDSKDKLKKKLENQNNERILLQEAWKEEEKTLMEQMKKLEEQKKVAEESVERLKKALKEEKKAAEGLKSNLQHCTGEFENVGEENWEQNIQEPYRRRGGACGRSKTSSAKEEEGAEGKRIDDYLGESWRGKVEDWEMESRSSRSSGMKEMVQCMSRMMKSSALPEPKTFDGSGEFGEFKRAFLLKYQQVTEGDDELVAILEEKFLKGAAKTLFQSLPKRYERSLKALFEEFEKKLRKRQGDRKAEALNEFEELKKKHGQKMWEYLLEVEKWSRTAFPEVGDETLSQMRTTKLMKAVREDDTLHKMLIMKRLEVPLAQQYEQLKDIVLQQENEKFREQGLKKGYGSSSKGNKDPVWKGNRLADPVKESQNKEGGHINFNRKCFRCGGMGHMSRQCTSKPVQNVKARKEDAVKSVGAEIVEIVEMLGQRRRIVIDSGAVVSVMSTGAWNRLKKGCPSWEKEVEMLAKPSFTLVDASKMNMPVKEQVKIDIGVRGRRALVVFQLVENEADIFLLGTNAFESVGVELKWKAERSVAMAAEKLRVPPQSCAQIMVKVEADLGNNVLLESKEEWVPTSLCSKNENGNLTVLVSNWKDEPLLIKKNHVIGVVTREWELLESKRDKAVNMLDLDRKVPLKGNRRNDEFWRILVENGEVPDGNIRRIVSEFSDVFAIEESELTQTDMVQCEIELEKENPIRQKCRPVPLALQEKVKVMLEDMETRKVIRKCRSPWASPVVLVKKKDGSIRMCVDYRKLNTVIKLNAHPLPHIESTLQALGEKKWFTTLDLMAGYWQIPMEEQSKEKTAFVVLNEQYQFEVMPFGLATSPAIFQAAMEQVLGDWIGKSVFVYIDDILIASKTEREHAEDLAKVLRRIRECGLKLKAQKCKIAQRSVEYLGHMIDEKGIRTDEKKVDKMENFPVPKDRKELHSFLGLCAYYRNFVLNFSAIAAPLTPLTSPKVPWRWTDEQQEAFEELKKRMTTAPVLAQPDIEAARTFERPFCIFTDASGYGIGA</sequence>
<keyword evidence="2" id="KW-0511">Multifunctional enzyme</keyword>
<dbReference type="CDD" id="cd01647">
    <property type="entry name" value="RT_LTR"/>
    <property type="match status" value="1"/>
</dbReference>
<dbReference type="Pfam" id="PF00078">
    <property type="entry name" value="RVT_1"/>
    <property type="match status" value="1"/>
</dbReference>
<dbReference type="AlphaFoldDB" id="A0A8R1HT48"/>
<evidence type="ECO:0000256" key="5">
    <source>
        <dbReference type="SAM" id="MobiDB-lite"/>
    </source>
</evidence>
<dbReference type="PROSITE" id="PS50878">
    <property type="entry name" value="RT_POL"/>
    <property type="match status" value="1"/>
</dbReference>
<keyword evidence="4" id="KW-0175">Coiled coil</keyword>
<dbReference type="Gene3D" id="4.10.60.10">
    <property type="entry name" value="Zinc finger, CCHC-type"/>
    <property type="match status" value="1"/>
</dbReference>
<dbReference type="InterPro" id="IPR041577">
    <property type="entry name" value="RT_RNaseH_2"/>
</dbReference>
<dbReference type="PANTHER" id="PTHR37984:SF5">
    <property type="entry name" value="PROTEIN NYNRIN-LIKE"/>
    <property type="match status" value="1"/>
</dbReference>
<dbReference type="Gene3D" id="3.30.70.270">
    <property type="match status" value="2"/>
</dbReference>
<accession>A0A8R1HT48</accession>
<dbReference type="Gene3D" id="3.10.10.10">
    <property type="entry name" value="HIV Type 1 Reverse Transcriptase, subunit A, domain 1"/>
    <property type="match status" value="1"/>
</dbReference>
<dbReference type="PANTHER" id="PTHR37984">
    <property type="entry name" value="PROTEIN CBG26694"/>
    <property type="match status" value="1"/>
</dbReference>
<keyword evidence="3" id="KW-0479">Metal-binding</keyword>
<reference evidence="9" key="1">
    <citation type="submission" date="2010-08" db="EMBL/GenBank/DDBJ databases">
        <authorList>
            <consortium name="Caenorhabditis japonica Sequencing Consortium"/>
            <person name="Wilson R.K."/>
        </authorList>
    </citation>
    <scope>NUCLEOTIDE SEQUENCE [LARGE SCALE GENOMIC DNA]</scope>
    <source>
        <strain evidence="9">DF5081</strain>
    </source>
</reference>
<evidence type="ECO:0000256" key="2">
    <source>
        <dbReference type="ARBA" id="ARBA00023268"/>
    </source>
</evidence>
<reference evidence="8" key="2">
    <citation type="submission" date="2022-06" db="UniProtKB">
        <authorList>
            <consortium name="EnsemblMetazoa"/>
        </authorList>
    </citation>
    <scope>IDENTIFICATION</scope>
    <source>
        <strain evidence="8">DF5081</strain>
    </source>
</reference>
<evidence type="ECO:0000313" key="9">
    <source>
        <dbReference type="Proteomes" id="UP000005237"/>
    </source>
</evidence>
<feature type="coiled-coil region" evidence="4">
    <location>
        <begin position="146"/>
        <end position="219"/>
    </location>
</feature>
<keyword evidence="3" id="KW-0862">Zinc</keyword>
<dbReference type="SMART" id="SM00343">
    <property type="entry name" value="ZnF_C2HC"/>
    <property type="match status" value="1"/>
</dbReference>
<feature type="domain" description="Reverse transcriptase" evidence="7">
    <location>
        <begin position="863"/>
        <end position="1042"/>
    </location>
</feature>
<keyword evidence="9" id="KW-1185">Reference proteome</keyword>
<dbReference type="Proteomes" id="UP000005237">
    <property type="component" value="Unassembled WGS sequence"/>
</dbReference>
<dbReference type="SUPFAM" id="SSF56672">
    <property type="entry name" value="DNA/RNA polymerases"/>
    <property type="match status" value="1"/>
</dbReference>
<dbReference type="GO" id="GO:0003676">
    <property type="term" value="F:nucleic acid binding"/>
    <property type="evidence" value="ECO:0007669"/>
    <property type="project" value="InterPro"/>
</dbReference>
<dbReference type="GO" id="GO:0003964">
    <property type="term" value="F:RNA-directed DNA polymerase activity"/>
    <property type="evidence" value="ECO:0007669"/>
    <property type="project" value="UniProtKB-EC"/>
</dbReference>
<dbReference type="EC" id="2.7.7.49" evidence="1"/>
<protein>
    <recommendedName>
        <fullName evidence="1">RNA-directed DNA polymerase</fullName>
        <ecNumber evidence="1">2.7.7.49</ecNumber>
    </recommendedName>
</protein>
<feature type="compositionally biased region" description="Basic and acidic residues" evidence="5">
    <location>
        <begin position="257"/>
        <end position="266"/>
    </location>
</feature>
<dbReference type="Pfam" id="PF17919">
    <property type="entry name" value="RT_RNaseH_2"/>
    <property type="match status" value="1"/>
</dbReference>
<dbReference type="EnsemblMetazoa" id="CJA11030.1">
    <property type="protein sequence ID" value="CJA11030.1"/>
    <property type="gene ID" value="WBGene00130234"/>
</dbReference>
<dbReference type="FunFam" id="3.30.70.270:FF:000020">
    <property type="entry name" value="Transposon Tf2-6 polyprotein-like Protein"/>
    <property type="match status" value="1"/>
</dbReference>
<dbReference type="InterPro" id="IPR050951">
    <property type="entry name" value="Retrovirus_Pol_polyprotein"/>
</dbReference>
<keyword evidence="3" id="KW-0863">Zinc-finger</keyword>
<dbReference type="InterPro" id="IPR000477">
    <property type="entry name" value="RT_dom"/>
</dbReference>
<dbReference type="InterPro" id="IPR043128">
    <property type="entry name" value="Rev_trsase/Diguanyl_cyclase"/>
</dbReference>
<dbReference type="Pfam" id="PF00098">
    <property type="entry name" value="zf-CCHC"/>
    <property type="match status" value="1"/>
</dbReference>
<dbReference type="InterPro" id="IPR001878">
    <property type="entry name" value="Znf_CCHC"/>
</dbReference>
<evidence type="ECO:0000256" key="3">
    <source>
        <dbReference type="PROSITE-ProRule" id="PRU00047"/>
    </source>
</evidence>
<feature type="domain" description="CCHC-type" evidence="6">
    <location>
        <begin position="528"/>
        <end position="545"/>
    </location>
</feature>
<proteinExistence type="predicted"/>
<dbReference type="PROSITE" id="PS50158">
    <property type="entry name" value="ZF_CCHC"/>
    <property type="match status" value="1"/>
</dbReference>
<feature type="region of interest" description="Disordered" evidence="5">
    <location>
        <begin position="245"/>
        <end position="266"/>
    </location>
</feature>
<evidence type="ECO:0000256" key="4">
    <source>
        <dbReference type="SAM" id="Coils"/>
    </source>
</evidence>
<evidence type="ECO:0000259" key="6">
    <source>
        <dbReference type="PROSITE" id="PS50158"/>
    </source>
</evidence>
<name>A0A8R1HT48_CAEJA</name>